<reference evidence="2 3" key="1">
    <citation type="submission" date="2019-07" db="EMBL/GenBank/DDBJ databases">
        <title>Whole genome shotgun sequence of Acetobacter nitrogenifigens NBRC 105050.</title>
        <authorList>
            <person name="Hosoyama A."/>
            <person name="Uohara A."/>
            <person name="Ohji S."/>
            <person name="Ichikawa N."/>
        </authorList>
    </citation>
    <scope>NUCLEOTIDE SEQUENCE [LARGE SCALE GENOMIC DNA]</scope>
    <source>
        <strain evidence="2 3">NBRC 105050</strain>
    </source>
</reference>
<protein>
    <submittedName>
        <fullName evidence="2">Uncharacterized protein</fullName>
    </submittedName>
</protein>
<feature type="transmembrane region" description="Helical" evidence="1">
    <location>
        <begin position="257"/>
        <end position="275"/>
    </location>
</feature>
<feature type="transmembrane region" description="Helical" evidence="1">
    <location>
        <begin position="190"/>
        <end position="208"/>
    </location>
</feature>
<evidence type="ECO:0000313" key="2">
    <source>
        <dbReference type="EMBL" id="GEN61401.1"/>
    </source>
</evidence>
<evidence type="ECO:0000256" key="1">
    <source>
        <dbReference type="SAM" id="Phobius"/>
    </source>
</evidence>
<dbReference type="EMBL" id="BJYF01000036">
    <property type="protein sequence ID" value="GEN61401.1"/>
    <property type="molecule type" value="Genomic_DNA"/>
</dbReference>
<keyword evidence="1" id="KW-1133">Transmembrane helix</keyword>
<feature type="transmembrane region" description="Helical" evidence="1">
    <location>
        <begin position="12"/>
        <end position="31"/>
    </location>
</feature>
<dbReference type="PROSITE" id="PS51257">
    <property type="entry name" value="PROKAR_LIPOPROTEIN"/>
    <property type="match status" value="1"/>
</dbReference>
<feature type="transmembrane region" description="Helical" evidence="1">
    <location>
        <begin position="215"/>
        <end position="237"/>
    </location>
</feature>
<feature type="transmembrane region" description="Helical" evidence="1">
    <location>
        <begin position="136"/>
        <end position="157"/>
    </location>
</feature>
<gene>
    <name evidence="2" type="ORF">ANI02nite_32850</name>
</gene>
<feature type="transmembrane region" description="Helical" evidence="1">
    <location>
        <begin position="43"/>
        <end position="64"/>
    </location>
</feature>
<keyword evidence="3" id="KW-1185">Reference proteome</keyword>
<name>A0A511XES7_9PROT</name>
<accession>A0A511XES7</accession>
<comment type="caution">
    <text evidence="2">The sequence shown here is derived from an EMBL/GenBank/DDBJ whole genome shotgun (WGS) entry which is preliminary data.</text>
</comment>
<proteinExistence type="predicted"/>
<evidence type="ECO:0000313" key="3">
    <source>
        <dbReference type="Proteomes" id="UP000321635"/>
    </source>
</evidence>
<keyword evidence="1" id="KW-0812">Transmembrane</keyword>
<dbReference type="Proteomes" id="UP000321635">
    <property type="component" value="Unassembled WGS sequence"/>
</dbReference>
<sequence length="292" mass="31514">MPATKWKTLLPGVVISGACALSIHVVMLQVLGVSFPDTRSTPVWTHMLIEISAITATCAFYGLARPVLGKGGLILSTVALFALTAMEHETVRGIIMNGVVTTAWLYPILQALPGLFLLFTSAALVVFSGELAQGRWVWPVAGAAIGFFVHFAVAPLVESVSSPLLSSLSYLGHKDVYSIPYGWNVLVPAYVSYLEPAVATVIMAALVWDRLSKRILVRLAQFVIIVLFMDGVALRWFLYAPFSSSPLGEAVLSESQFLFEATVLALLSGLTWHYASVHVATPHKSEAEVNAI</sequence>
<dbReference type="AlphaFoldDB" id="A0A511XES7"/>
<feature type="transmembrane region" description="Helical" evidence="1">
    <location>
        <begin position="71"/>
        <end position="88"/>
    </location>
</feature>
<keyword evidence="1" id="KW-0472">Membrane</keyword>
<feature type="transmembrane region" description="Helical" evidence="1">
    <location>
        <begin position="108"/>
        <end position="129"/>
    </location>
</feature>
<organism evidence="2 3">
    <name type="scientific">Acetobacter nitrogenifigens DSM 23921 = NBRC 105050</name>
    <dbReference type="NCBI Taxonomy" id="1120919"/>
    <lineage>
        <taxon>Bacteria</taxon>
        <taxon>Pseudomonadati</taxon>
        <taxon>Pseudomonadota</taxon>
        <taxon>Alphaproteobacteria</taxon>
        <taxon>Acetobacterales</taxon>
        <taxon>Acetobacteraceae</taxon>
        <taxon>Acetobacter</taxon>
    </lineage>
</organism>